<dbReference type="GO" id="GO:0008233">
    <property type="term" value="F:peptidase activity"/>
    <property type="evidence" value="ECO:0007669"/>
    <property type="project" value="UniProtKB-KW"/>
</dbReference>
<dbReference type="InterPro" id="IPR001940">
    <property type="entry name" value="Peptidase_S1C"/>
</dbReference>
<sequence length="449" mass="48379">MSTYLRHLAALLMLASVAGGVHAAPSPPPVPLVAPAADPAASAPVSLSARKVYEQARSQLVQIRTVLKGQASQTSVGSGFVVSKDGHLITNFHVVSEAALKPERHELVLVTADGRETPAQILMLDVLHDLALLKVADPKKTGGFDALTFRPDTDKLAQGERMYSLGNPLDVGFAVIEGNYNGLVERSFYPQIFFAGSLSGGMSGGPALDQAGRVIGINVARRVDGEQVSFLVPASFASALLARGRDAAPLKGDAWPIVAAQLTAHQDVLTERFIAQGWKPGTHPRYSVPVPPDRFMRCWGSSEPSRTGGLDFERSDCVMDTRIFVGEFNTGTIATRHEAYDGSNLGTLRFAAQYSASFRNEGFGRLGPQHQTKPQCHENFVDRKGLVLRAVVCVRAYKKLPKLYDVAVLVATLDQPQAGVQGRFDAQGVSYASAMKLAQHYIEAYAWVK</sequence>
<evidence type="ECO:0000256" key="1">
    <source>
        <dbReference type="SAM" id="SignalP"/>
    </source>
</evidence>
<evidence type="ECO:0000313" key="2">
    <source>
        <dbReference type="EMBL" id="WOB08260.1"/>
    </source>
</evidence>
<dbReference type="PANTHER" id="PTHR43019:SF23">
    <property type="entry name" value="PROTEASE DO-LIKE 5, CHLOROPLASTIC"/>
    <property type="match status" value="1"/>
</dbReference>
<keyword evidence="1" id="KW-0732">Signal</keyword>
<keyword evidence="2" id="KW-0645">Protease</keyword>
<dbReference type="PANTHER" id="PTHR43019">
    <property type="entry name" value="SERINE ENDOPROTEASE DEGS"/>
    <property type="match status" value="1"/>
</dbReference>
<feature type="signal peptide" evidence="1">
    <location>
        <begin position="1"/>
        <end position="23"/>
    </location>
</feature>
<dbReference type="GO" id="GO:0006508">
    <property type="term" value="P:proteolysis"/>
    <property type="evidence" value="ECO:0007669"/>
    <property type="project" value="UniProtKB-KW"/>
</dbReference>
<dbReference type="InterPro" id="IPR043504">
    <property type="entry name" value="Peptidase_S1_PA_chymotrypsin"/>
</dbReference>
<dbReference type="Gene3D" id="2.40.10.10">
    <property type="entry name" value="Trypsin-like serine proteases"/>
    <property type="match status" value="2"/>
</dbReference>
<feature type="chain" id="PRO_5045427277" evidence="1">
    <location>
        <begin position="24"/>
        <end position="449"/>
    </location>
</feature>
<keyword evidence="3" id="KW-1185">Reference proteome</keyword>
<evidence type="ECO:0000313" key="3">
    <source>
        <dbReference type="Proteomes" id="UP001303946"/>
    </source>
</evidence>
<name>A0ABZ0CTF7_9BURK</name>
<dbReference type="Pfam" id="PF13365">
    <property type="entry name" value="Trypsin_2"/>
    <property type="match status" value="1"/>
</dbReference>
<dbReference type="EMBL" id="CP136336">
    <property type="protein sequence ID" value="WOB08260.1"/>
    <property type="molecule type" value="Genomic_DNA"/>
</dbReference>
<dbReference type="RefSeq" id="WP_316700971.1">
    <property type="nucleotide sequence ID" value="NZ_CP136336.1"/>
</dbReference>
<dbReference type="PRINTS" id="PR00834">
    <property type="entry name" value="PROTEASES2C"/>
</dbReference>
<gene>
    <name evidence="2" type="ORF">RXV79_25595</name>
</gene>
<keyword evidence="2" id="KW-0378">Hydrolase</keyword>
<proteinExistence type="predicted"/>
<dbReference type="Proteomes" id="UP001303946">
    <property type="component" value="Chromosome"/>
</dbReference>
<organism evidence="2 3">
    <name type="scientific">Piscinibacter gummiphilus</name>
    <dbReference type="NCBI Taxonomy" id="946333"/>
    <lineage>
        <taxon>Bacteria</taxon>
        <taxon>Pseudomonadati</taxon>
        <taxon>Pseudomonadota</taxon>
        <taxon>Betaproteobacteria</taxon>
        <taxon>Burkholderiales</taxon>
        <taxon>Sphaerotilaceae</taxon>
        <taxon>Piscinibacter</taxon>
    </lineage>
</organism>
<reference evidence="2 3" key="1">
    <citation type="submission" date="2023-10" db="EMBL/GenBank/DDBJ databases">
        <title>Bacteria for the degradation of biodegradable plastic PBAT(Polybutylene adipate terephthalate).</title>
        <authorList>
            <person name="Weon H.-Y."/>
            <person name="Yeon J."/>
        </authorList>
    </citation>
    <scope>NUCLEOTIDE SEQUENCE [LARGE SCALE GENOMIC DNA]</scope>
    <source>
        <strain evidence="2 3">SBD 7-3</strain>
    </source>
</reference>
<dbReference type="InterPro" id="IPR009003">
    <property type="entry name" value="Peptidase_S1_PA"/>
</dbReference>
<dbReference type="SUPFAM" id="SSF50494">
    <property type="entry name" value="Trypsin-like serine proteases"/>
    <property type="match status" value="1"/>
</dbReference>
<accession>A0ABZ0CTF7</accession>
<protein>
    <submittedName>
        <fullName evidence="2">Serine protease</fullName>
    </submittedName>
</protein>